<accession>A0A0F9SQT3</accession>
<dbReference type="InterPro" id="IPR011101">
    <property type="entry name" value="DUF5131"/>
</dbReference>
<proteinExistence type="predicted"/>
<dbReference type="Pfam" id="PF07505">
    <property type="entry name" value="DUF5131"/>
    <property type="match status" value="1"/>
</dbReference>
<evidence type="ECO:0000313" key="1">
    <source>
        <dbReference type="EMBL" id="KKN71400.1"/>
    </source>
</evidence>
<organism evidence="1">
    <name type="scientific">marine sediment metagenome</name>
    <dbReference type="NCBI Taxonomy" id="412755"/>
    <lineage>
        <taxon>unclassified sequences</taxon>
        <taxon>metagenomes</taxon>
        <taxon>ecological metagenomes</taxon>
    </lineage>
</organism>
<name>A0A0F9SQT3_9ZZZZ</name>
<comment type="caution">
    <text evidence="1">The sequence shown here is derived from an EMBL/GenBank/DDBJ whole genome shotgun (WGS) entry which is preliminary data.</text>
</comment>
<dbReference type="EMBL" id="LAZR01000384">
    <property type="protein sequence ID" value="KKN71400.1"/>
    <property type="molecule type" value="Genomic_DNA"/>
</dbReference>
<evidence type="ECO:0008006" key="2">
    <source>
        <dbReference type="Google" id="ProtNLM"/>
    </source>
</evidence>
<reference evidence="1" key="1">
    <citation type="journal article" date="2015" name="Nature">
        <title>Complex archaea that bridge the gap between prokaryotes and eukaryotes.</title>
        <authorList>
            <person name="Spang A."/>
            <person name="Saw J.H."/>
            <person name="Jorgensen S.L."/>
            <person name="Zaremba-Niedzwiedzka K."/>
            <person name="Martijn J."/>
            <person name="Lind A.E."/>
            <person name="van Eijk R."/>
            <person name="Schleper C."/>
            <person name="Guy L."/>
            <person name="Ettema T.J."/>
        </authorList>
    </citation>
    <scope>NUCLEOTIDE SEQUENCE</scope>
</reference>
<sequence length="228" mass="26642">MPNSNMYSLNVKTWSPFVGCKFDCTYCKNSFQAQLKRWAKKNCQKCYNFEPHEHPERLAQSLPKTGYMQFIFTCSMGDISFCSTEYLERIVDRIRREPDKTFLIQSKNPLTFNRVKWPSNVILGTTIETDSLPQGISNAPLLLYRVLDLISIKHNLKMVTIEPIMDFALCNILQWIKGINPCMVWIGYNSRNNKLPEPSIEKVRELHWQLSKMGIVVMLKKLRVQEKV</sequence>
<gene>
    <name evidence="1" type="ORF">LCGC14_0421220</name>
</gene>
<protein>
    <recommendedName>
        <fullName evidence="2">DUF5131 family protein</fullName>
    </recommendedName>
</protein>
<dbReference type="AlphaFoldDB" id="A0A0F9SQT3"/>